<gene>
    <name evidence="2" type="ORF">PSJ8397_00867</name>
</gene>
<evidence type="ECO:0000313" key="2">
    <source>
        <dbReference type="EMBL" id="SLN22006.1"/>
    </source>
</evidence>
<keyword evidence="3" id="KW-1185">Reference proteome</keyword>
<keyword evidence="1" id="KW-1133">Transmembrane helix</keyword>
<keyword evidence="1" id="KW-0812">Transmembrane</keyword>
<dbReference type="AlphaFoldDB" id="A0A1Y5RP16"/>
<proteinExistence type="predicted"/>
<dbReference type="OrthoDB" id="7819947at2"/>
<evidence type="ECO:0000256" key="1">
    <source>
        <dbReference type="SAM" id="Phobius"/>
    </source>
</evidence>
<dbReference type="EMBL" id="FWFT01000001">
    <property type="protein sequence ID" value="SLN22006.1"/>
    <property type="molecule type" value="Genomic_DNA"/>
</dbReference>
<evidence type="ECO:0000313" key="3">
    <source>
        <dbReference type="Proteomes" id="UP000193623"/>
    </source>
</evidence>
<name>A0A1Y5RP16_9RHOB</name>
<dbReference type="Pfam" id="PF20044">
    <property type="entry name" value="DUF6446"/>
    <property type="match status" value="1"/>
</dbReference>
<protein>
    <recommendedName>
        <fullName evidence="4">Histidine kinase</fullName>
    </recommendedName>
</protein>
<organism evidence="2 3">
    <name type="scientific">Pseudooctadecabacter jejudonensis</name>
    <dbReference type="NCBI Taxonomy" id="1391910"/>
    <lineage>
        <taxon>Bacteria</taxon>
        <taxon>Pseudomonadati</taxon>
        <taxon>Pseudomonadota</taxon>
        <taxon>Alphaproteobacteria</taxon>
        <taxon>Rhodobacterales</taxon>
        <taxon>Paracoccaceae</taxon>
        <taxon>Pseudooctadecabacter</taxon>
    </lineage>
</organism>
<keyword evidence="1" id="KW-0472">Membrane</keyword>
<dbReference type="RefSeq" id="WP_085863274.1">
    <property type="nucleotide sequence ID" value="NZ_FWFT01000001.1"/>
</dbReference>
<dbReference type="Proteomes" id="UP000193623">
    <property type="component" value="Unassembled WGS sequence"/>
</dbReference>
<feature type="transmembrane region" description="Helical" evidence="1">
    <location>
        <begin position="6"/>
        <end position="25"/>
    </location>
</feature>
<accession>A0A1Y5RP16</accession>
<evidence type="ECO:0008006" key="4">
    <source>
        <dbReference type="Google" id="ProtNLM"/>
    </source>
</evidence>
<dbReference type="InterPro" id="IPR045616">
    <property type="entry name" value="DUF6446"/>
</dbReference>
<reference evidence="2 3" key="1">
    <citation type="submission" date="2017-03" db="EMBL/GenBank/DDBJ databases">
        <authorList>
            <person name="Afonso C.L."/>
            <person name="Miller P.J."/>
            <person name="Scott M.A."/>
            <person name="Spackman E."/>
            <person name="Goraichik I."/>
            <person name="Dimitrov K.M."/>
            <person name="Suarez D.L."/>
            <person name="Swayne D.E."/>
        </authorList>
    </citation>
    <scope>NUCLEOTIDE SEQUENCE [LARGE SCALE GENOMIC DNA]</scope>
    <source>
        <strain evidence="2 3">CECT 8397</strain>
    </source>
</reference>
<sequence>MNKTQFAIAAIIGSGVLAGAGMIYLQNYAGWAELSSLEVGEVQLQTLEGGELEAIIAENVKGLDTVQDGVRLSGDLSFRACFTTPQSLAMLTETYVIADNAEPLTTVGWFDCYDAREVGQAIETGEAVAFRGMENISYGVDRMAAVFPDGRGFVWHQLNACGEALFAGDTPPETCPDIAEFEQTGAED</sequence>